<gene>
    <name evidence="2" type="ORF">BDZ94DRAFT_1310362</name>
</gene>
<evidence type="ECO:0000313" key="2">
    <source>
        <dbReference type="EMBL" id="KAF9461733.1"/>
    </source>
</evidence>
<accession>A0A9P5Y1T6</accession>
<sequence length="309" mass="31764">MFIPYISEPTRKLFIRKGGGGGGGHGGGGRGGSSRGGGGSVKSSTGAVAKGSANFAGAGRTSIPLTSGGQSIKATPFGNGGGSKTTIPPQQPFSGREVGGGTRSQVYGTSTYGSGYPGISGRGVTGRGFPYAFYPVVFIPPIAVGAPYLYNSEYGKPDNTSRPGGPLQEISIASNISTFHIISDNATVYYLHSILPTSCSGTTTFQVTLPQSYNSSQISGVQPEQAIQYYRASSAVLTLDGYNNTAAFGSDESAPPTPLPRNIDTNLMTCINQTIGGSIPLVGGGIRTSGPSSALIFLVFWVIWFCNTL</sequence>
<keyword evidence="3" id="KW-1185">Reference proteome</keyword>
<dbReference type="OrthoDB" id="3365917at2759"/>
<feature type="region of interest" description="Disordered" evidence="1">
    <location>
        <begin position="60"/>
        <end position="106"/>
    </location>
</feature>
<dbReference type="AlphaFoldDB" id="A0A9P5Y1T6"/>
<reference evidence="2" key="1">
    <citation type="submission" date="2020-11" db="EMBL/GenBank/DDBJ databases">
        <authorList>
            <consortium name="DOE Joint Genome Institute"/>
            <person name="Ahrendt S."/>
            <person name="Riley R."/>
            <person name="Andreopoulos W."/>
            <person name="Labutti K."/>
            <person name="Pangilinan J."/>
            <person name="Ruiz-Duenas F.J."/>
            <person name="Barrasa J.M."/>
            <person name="Sanchez-Garcia M."/>
            <person name="Camarero S."/>
            <person name="Miyauchi S."/>
            <person name="Serrano A."/>
            <person name="Linde D."/>
            <person name="Babiker R."/>
            <person name="Drula E."/>
            <person name="Ayuso-Fernandez I."/>
            <person name="Pacheco R."/>
            <person name="Padilla G."/>
            <person name="Ferreira P."/>
            <person name="Barriuso J."/>
            <person name="Kellner H."/>
            <person name="Castanera R."/>
            <person name="Alfaro M."/>
            <person name="Ramirez L."/>
            <person name="Pisabarro A.G."/>
            <person name="Kuo A."/>
            <person name="Tritt A."/>
            <person name="Lipzen A."/>
            <person name="He G."/>
            <person name="Yan M."/>
            <person name="Ng V."/>
            <person name="Cullen D."/>
            <person name="Martin F."/>
            <person name="Rosso M.-N."/>
            <person name="Henrissat B."/>
            <person name="Hibbett D."/>
            <person name="Martinez A.T."/>
            <person name="Grigoriev I.V."/>
        </authorList>
    </citation>
    <scope>NUCLEOTIDE SEQUENCE</scope>
    <source>
        <strain evidence="2">CBS 247.69</strain>
    </source>
</reference>
<dbReference type="EMBL" id="MU150280">
    <property type="protein sequence ID" value="KAF9461733.1"/>
    <property type="molecule type" value="Genomic_DNA"/>
</dbReference>
<feature type="region of interest" description="Disordered" evidence="1">
    <location>
        <begin position="14"/>
        <end position="45"/>
    </location>
</feature>
<evidence type="ECO:0000313" key="3">
    <source>
        <dbReference type="Proteomes" id="UP000807353"/>
    </source>
</evidence>
<dbReference type="Proteomes" id="UP000807353">
    <property type="component" value="Unassembled WGS sequence"/>
</dbReference>
<protein>
    <submittedName>
        <fullName evidence="2">Uncharacterized protein</fullName>
    </submittedName>
</protein>
<proteinExistence type="predicted"/>
<feature type="compositionally biased region" description="Polar residues" evidence="1">
    <location>
        <begin position="63"/>
        <end position="73"/>
    </location>
</feature>
<evidence type="ECO:0000256" key="1">
    <source>
        <dbReference type="SAM" id="MobiDB-lite"/>
    </source>
</evidence>
<feature type="compositionally biased region" description="Gly residues" evidence="1">
    <location>
        <begin position="17"/>
        <end position="40"/>
    </location>
</feature>
<name>A0A9P5Y1T6_9AGAR</name>
<organism evidence="2 3">
    <name type="scientific">Collybia nuda</name>
    <dbReference type="NCBI Taxonomy" id="64659"/>
    <lineage>
        <taxon>Eukaryota</taxon>
        <taxon>Fungi</taxon>
        <taxon>Dikarya</taxon>
        <taxon>Basidiomycota</taxon>
        <taxon>Agaricomycotina</taxon>
        <taxon>Agaricomycetes</taxon>
        <taxon>Agaricomycetidae</taxon>
        <taxon>Agaricales</taxon>
        <taxon>Tricholomatineae</taxon>
        <taxon>Clitocybaceae</taxon>
        <taxon>Collybia</taxon>
    </lineage>
</organism>
<comment type="caution">
    <text evidence="2">The sequence shown here is derived from an EMBL/GenBank/DDBJ whole genome shotgun (WGS) entry which is preliminary data.</text>
</comment>